<dbReference type="Pfam" id="PF03734">
    <property type="entry name" value="YkuD"/>
    <property type="match status" value="1"/>
</dbReference>
<sequence length="242" mass="25705">MIGKPHIRAADWRAHKHDFAALVVGMIAAACIILGAAIGIIRLFQSSQQGRTPNDAGITTLSSSATPGNTAQSARSAKPARSSGSAAKTAEPKAPGRKIDWHGPTGGVQPNLADYGDLSIDVDLKKQRVYVKSNGQTIYTMIASTGMDNTTPTGNFVAGGYAPNPRGASFYNTAERMGAQNWICIHDNILFHSVPTDINGEYITSEAEKLGSPASHGCIRLSIADSKWLYDQLPTGTPIHIY</sequence>
<evidence type="ECO:0000256" key="2">
    <source>
        <dbReference type="ARBA" id="ARBA00022679"/>
    </source>
</evidence>
<dbReference type="GO" id="GO:0018104">
    <property type="term" value="P:peptidoglycan-protein cross-linking"/>
    <property type="evidence" value="ECO:0007669"/>
    <property type="project" value="TreeGrafter"/>
</dbReference>
<dbReference type="GO" id="GO:0016740">
    <property type="term" value="F:transferase activity"/>
    <property type="evidence" value="ECO:0007669"/>
    <property type="project" value="UniProtKB-KW"/>
</dbReference>
<evidence type="ECO:0000313" key="11">
    <source>
        <dbReference type="Proteomes" id="UP000006415"/>
    </source>
</evidence>
<feature type="transmembrane region" description="Helical" evidence="8">
    <location>
        <begin position="21"/>
        <end position="44"/>
    </location>
</feature>
<keyword evidence="3 6" id="KW-0133">Cell shape</keyword>
<evidence type="ECO:0000256" key="6">
    <source>
        <dbReference type="PROSITE-ProRule" id="PRU01373"/>
    </source>
</evidence>
<comment type="pathway">
    <text evidence="1 6">Cell wall biogenesis; peptidoglycan biosynthesis.</text>
</comment>
<dbReference type="STRING" id="857290.HMPREF9156_00750"/>
<dbReference type="OrthoDB" id="5242394at2"/>
<dbReference type="Proteomes" id="UP000006415">
    <property type="component" value="Unassembled WGS sequence"/>
</dbReference>
<keyword evidence="8" id="KW-0472">Membrane</keyword>
<evidence type="ECO:0000259" key="9">
    <source>
        <dbReference type="PROSITE" id="PS52029"/>
    </source>
</evidence>
<dbReference type="PROSITE" id="PS51257">
    <property type="entry name" value="PROKAR_LIPOPROTEIN"/>
    <property type="match status" value="1"/>
</dbReference>
<protein>
    <recommendedName>
        <fullName evidence="9">L,D-TPase catalytic domain-containing protein</fullName>
    </recommendedName>
</protein>
<dbReference type="EMBL" id="AGZS01000003">
    <property type="protein sequence ID" value="EJD64875.1"/>
    <property type="molecule type" value="Genomic_DNA"/>
</dbReference>
<dbReference type="eggNOG" id="COG1376">
    <property type="taxonomic scope" value="Bacteria"/>
</dbReference>
<evidence type="ECO:0000256" key="5">
    <source>
        <dbReference type="ARBA" id="ARBA00023316"/>
    </source>
</evidence>
<dbReference type="HOGENOM" id="CLU_089260_0_0_11"/>
<dbReference type="InterPro" id="IPR050979">
    <property type="entry name" value="LD-transpeptidase"/>
</dbReference>
<keyword evidence="8" id="KW-1133">Transmembrane helix</keyword>
<dbReference type="PANTHER" id="PTHR30582">
    <property type="entry name" value="L,D-TRANSPEPTIDASE"/>
    <property type="match status" value="1"/>
</dbReference>
<dbReference type="GO" id="GO:0071972">
    <property type="term" value="F:peptidoglycan L,D-transpeptidase activity"/>
    <property type="evidence" value="ECO:0007669"/>
    <property type="project" value="TreeGrafter"/>
</dbReference>
<reference evidence="10 11" key="1">
    <citation type="submission" date="2012-01" db="EMBL/GenBank/DDBJ databases">
        <title>The Genome Sequence of Scardovia wiggsiae F0424.</title>
        <authorList>
            <consortium name="The Broad Institute Genome Sequencing Platform"/>
            <person name="Earl A."/>
            <person name="Ward D."/>
            <person name="Feldgarden M."/>
            <person name="Gevers D."/>
            <person name="Izard J."/>
            <person name="Ganesan A."/>
            <person name="Baranova O.V."/>
            <person name="Blanton J.M."/>
            <person name="Tanner A.C."/>
            <person name="Mathney J."/>
            <person name="Dewhirst F.E."/>
            <person name="Young S.K."/>
            <person name="Zeng Q."/>
            <person name="Gargeya S."/>
            <person name="Fitzgerald M."/>
            <person name="Haas B."/>
            <person name="Abouelleil A."/>
            <person name="Alvarado L."/>
            <person name="Arachchi H.M."/>
            <person name="Berlin A."/>
            <person name="Chapman S.B."/>
            <person name="Gearin G."/>
            <person name="Goldberg J."/>
            <person name="Griggs A."/>
            <person name="Gujja S."/>
            <person name="Hansen M."/>
            <person name="Heiman D."/>
            <person name="Howarth C."/>
            <person name="Larimer J."/>
            <person name="Lui A."/>
            <person name="MacDonald P.J.P."/>
            <person name="McCowen C."/>
            <person name="Montmayeur A."/>
            <person name="Murphy C."/>
            <person name="Neiman D."/>
            <person name="Pearson M."/>
            <person name="Priest M."/>
            <person name="Roberts A."/>
            <person name="Saif S."/>
            <person name="Shea T."/>
            <person name="Sisk P."/>
            <person name="Stolte C."/>
            <person name="Sykes S."/>
            <person name="Wortman J."/>
            <person name="Nusbaum C."/>
            <person name="Birren B."/>
        </authorList>
    </citation>
    <scope>NUCLEOTIDE SEQUENCE [LARGE SCALE GENOMIC DNA]</scope>
    <source>
        <strain evidence="10 11">F0424</strain>
    </source>
</reference>
<feature type="domain" description="L,D-TPase catalytic" evidence="9">
    <location>
        <begin position="118"/>
        <end position="242"/>
    </location>
</feature>
<dbReference type="GO" id="GO:0005576">
    <property type="term" value="C:extracellular region"/>
    <property type="evidence" value="ECO:0007669"/>
    <property type="project" value="TreeGrafter"/>
</dbReference>
<comment type="caution">
    <text evidence="10">The sequence shown here is derived from an EMBL/GenBank/DDBJ whole genome shotgun (WGS) entry which is preliminary data.</text>
</comment>
<proteinExistence type="predicted"/>
<dbReference type="GO" id="GO:0071555">
    <property type="term" value="P:cell wall organization"/>
    <property type="evidence" value="ECO:0007669"/>
    <property type="project" value="UniProtKB-UniRule"/>
</dbReference>
<accession>J0D4H3</accession>
<feature type="active site" description="Nucleophile" evidence="6">
    <location>
        <position position="218"/>
    </location>
</feature>
<evidence type="ECO:0000256" key="8">
    <source>
        <dbReference type="SAM" id="Phobius"/>
    </source>
</evidence>
<dbReference type="UniPathway" id="UPA00219"/>
<organism evidence="10 11">
    <name type="scientific">Scardovia wiggsiae F0424</name>
    <dbReference type="NCBI Taxonomy" id="857290"/>
    <lineage>
        <taxon>Bacteria</taxon>
        <taxon>Bacillati</taxon>
        <taxon>Actinomycetota</taxon>
        <taxon>Actinomycetes</taxon>
        <taxon>Bifidobacteriales</taxon>
        <taxon>Bifidobacteriaceae</taxon>
        <taxon>Scardovia</taxon>
    </lineage>
</organism>
<keyword evidence="11" id="KW-1185">Reference proteome</keyword>
<dbReference type="AlphaFoldDB" id="J0D4H3"/>
<dbReference type="InterPro" id="IPR005490">
    <property type="entry name" value="LD_TPept_cat_dom"/>
</dbReference>
<dbReference type="CDD" id="cd16913">
    <property type="entry name" value="YkuD_like"/>
    <property type="match status" value="1"/>
</dbReference>
<dbReference type="InterPro" id="IPR038063">
    <property type="entry name" value="Transpep_catalytic_dom"/>
</dbReference>
<name>J0D4H3_9BIFI</name>
<evidence type="ECO:0000256" key="1">
    <source>
        <dbReference type="ARBA" id="ARBA00004752"/>
    </source>
</evidence>
<keyword evidence="4 6" id="KW-0573">Peptidoglycan synthesis</keyword>
<dbReference type="PROSITE" id="PS52029">
    <property type="entry name" value="LD_TPASE"/>
    <property type="match status" value="1"/>
</dbReference>
<dbReference type="GO" id="GO:0008360">
    <property type="term" value="P:regulation of cell shape"/>
    <property type="evidence" value="ECO:0007669"/>
    <property type="project" value="UniProtKB-UniRule"/>
</dbReference>
<dbReference type="PANTHER" id="PTHR30582:SF2">
    <property type="entry name" value="L,D-TRANSPEPTIDASE YCIB-RELATED"/>
    <property type="match status" value="1"/>
</dbReference>
<feature type="region of interest" description="Disordered" evidence="7">
    <location>
        <begin position="51"/>
        <end position="110"/>
    </location>
</feature>
<dbReference type="SUPFAM" id="SSF141523">
    <property type="entry name" value="L,D-transpeptidase catalytic domain-like"/>
    <property type="match status" value="1"/>
</dbReference>
<feature type="compositionally biased region" description="Polar residues" evidence="7">
    <location>
        <begin position="51"/>
        <end position="75"/>
    </location>
</feature>
<evidence type="ECO:0000313" key="10">
    <source>
        <dbReference type="EMBL" id="EJD64875.1"/>
    </source>
</evidence>
<feature type="active site" description="Proton donor/acceptor" evidence="6">
    <location>
        <position position="192"/>
    </location>
</feature>
<evidence type="ECO:0000256" key="7">
    <source>
        <dbReference type="SAM" id="MobiDB-lite"/>
    </source>
</evidence>
<keyword evidence="8" id="KW-0812">Transmembrane</keyword>
<dbReference type="RefSeq" id="WP_007147814.1">
    <property type="nucleotide sequence ID" value="NZ_AKCI01000001.1"/>
</dbReference>
<keyword evidence="2" id="KW-0808">Transferase</keyword>
<keyword evidence="5 6" id="KW-0961">Cell wall biogenesis/degradation</keyword>
<evidence type="ECO:0000256" key="4">
    <source>
        <dbReference type="ARBA" id="ARBA00022984"/>
    </source>
</evidence>
<dbReference type="Gene3D" id="2.40.440.10">
    <property type="entry name" value="L,D-transpeptidase catalytic domain-like"/>
    <property type="match status" value="1"/>
</dbReference>
<gene>
    <name evidence="10" type="ORF">HMPREF9156_00750</name>
</gene>
<evidence type="ECO:0000256" key="3">
    <source>
        <dbReference type="ARBA" id="ARBA00022960"/>
    </source>
</evidence>